<accession>A0ABS1RPN1</accession>
<dbReference type="SUPFAM" id="SSF81901">
    <property type="entry name" value="HCP-like"/>
    <property type="match status" value="1"/>
</dbReference>
<proteinExistence type="predicted"/>
<dbReference type="InterPro" id="IPR016982">
    <property type="entry name" value="Mms48"/>
</dbReference>
<evidence type="ECO:0000256" key="1">
    <source>
        <dbReference type="ARBA" id="ARBA00004370"/>
    </source>
</evidence>
<evidence type="ECO:0000256" key="5">
    <source>
        <dbReference type="SAM" id="Phobius"/>
    </source>
</evidence>
<evidence type="ECO:0000256" key="3">
    <source>
        <dbReference type="ARBA" id="ARBA00022989"/>
    </source>
</evidence>
<feature type="transmembrane region" description="Helical" evidence="5">
    <location>
        <begin position="45"/>
        <end position="76"/>
    </location>
</feature>
<sequence length="468" mass="50433">MLWSLLKILFFVVLVAALAYGAGLLMETGSGLRVSVADMEFVLGPVQAVILALLTLVGVWLLLRVAGFLVALVRFLNGDETAISRYFSRSRERRGFQALADGMLALASGEARLAMSNAAKAERFLRRPDLTNLLSAQAAEMLGDKGRARDIYKKLLGDDRTRFVGVRGLMKQKLAEGDSETALKLAEKAFALKPRHAETQTALLQLQASAEDWKGARKTLNAKLRHGNIPRDLHRRRDAILALCEARDLMVDGDEPRARDLAMESNKLSPDLVPAAVMAARAYNVQGRDKQAVRVLRRAWEAQPHPDLAAAFAELVPEETPQERIQRFVALTEVRPDDPETRMLSAELAIAAEDFPAARKALGDLAETAPTAPTARALALMAAIERGLGADDEVVRGYLAKAIGAPQGPQWVCESCGTVHSAWTPVCGQCSGFDTLAWKPAAAGPAGLGGASDMLPLLVGGGFQKSAE</sequence>
<dbReference type="PIRSF" id="PIRSF031802">
    <property type="entry name" value="UCP031802"/>
    <property type="match status" value="1"/>
</dbReference>
<organism evidence="7 8">
    <name type="scientific">Rhodovulum sulfidophilum</name>
    <name type="common">Rhodobacter sulfidophilus</name>
    <dbReference type="NCBI Taxonomy" id="35806"/>
    <lineage>
        <taxon>Bacteria</taxon>
        <taxon>Pseudomonadati</taxon>
        <taxon>Pseudomonadota</taxon>
        <taxon>Alphaproteobacteria</taxon>
        <taxon>Rhodobacterales</taxon>
        <taxon>Paracoccaceae</taxon>
        <taxon>Rhodovulum</taxon>
    </lineage>
</organism>
<feature type="domain" description="HemY N-terminal" evidence="6">
    <location>
        <begin position="33"/>
        <end position="143"/>
    </location>
</feature>
<name>A0ABS1RPN1_RHOSU</name>
<dbReference type="Pfam" id="PF07219">
    <property type="entry name" value="HemY_N"/>
    <property type="match status" value="1"/>
</dbReference>
<keyword evidence="2 5" id="KW-0812">Transmembrane</keyword>
<dbReference type="Gene3D" id="1.25.40.10">
    <property type="entry name" value="Tetratricopeptide repeat domain"/>
    <property type="match status" value="1"/>
</dbReference>
<evidence type="ECO:0000313" key="8">
    <source>
        <dbReference type="Proteomes" id="UP000604473"/>
    </source>
</evidence>
<keyword evidence="8" id="KW-1185">Reference proteome</keyword>
<dbReference type="InterPro" id="IPR010817">
    <property type="entry name" value="HemY_N"/>
</dbReference>
<evidence type="ECO:0000313" key="7">
    <source>
        <dbReference type="EMBL" id="MBL3607205.1"/>
    </source>
</evidence>
<evidence type="ECO:0000256" key="4">
    <source>
        <dbReference type="ARBA" id="ARBA00023136"/>
    </source>
</evidence>
<keyword evidence="4 5" id="KW-0472">Membrane</keyword>
<dbReference type="Proteomes" id="UP000604473">
    <property type="component" value="Unassembled WGS sequence"/>
</dbReference>
<comment type="caution">
    <text evidence="7">The sequence shown here is derived from an EMBL/GenBank/DDBJ whole genome shotgun (WGS) entry which is preliminary data.</text>
</comment>
<protein>
    <submittedName>
        <fullName evidence="7">Heme biosynthesis protein HemY</fullName>
    </submittedName>
</protein>
<dbReference type="RefSeq" id="WP_202246929.1">
    <property type="nucleotide sequence ID" value="NZ_JAESJJ010000001.1"/>
</dbReference>
<evidence type="ECO:0000259" key="6">
    <source>
        <dbReference type="Pfam" id="PF07219"/>
    </source>
</evidence>
<evidence type="ECO:0000256" key="2">
    <source>
        <dbReference type="ARBA" id="ARBA00022692"/>
    </source>
</evidence>
<dbReference type="EMBL" id="JAESJJ010000001">
    <property type="protein sequence ID" value="MBL3607205.1"/>
    <property type="molecule type" value="Genomic_DNA"/>
</dbReference>
<reference evidence="7 8" key="1">
    <citation type="submission" date="2021-01" db="EMBL/GenBank/DDBJ databases">
        <title>Draft genomes of Rhodovulum sulfidophilum.</title>
        <authorList>
            <person name="Guzman M.S."/>
        </authorList>
    </citation>
    <scope>NUCLEOTIDE SEQUENCE [LARGE SCALE GENOMIC DNA]</scope>
    <source>
        <strain evidence="7 8">AB35</strain>
    </source>
</reference>
<dbReference type="InterPro" id="IPR011990">
    <property type="entry name" value="TPR-like_helical_dom_sf"/>
</dbReference>
<gene>
    <name evidence="7" type="ORF">JMM60_00115</name>
</gene>
<keyword evidence="3 5" id="KW-1133">Transmembrane helix</keyword>
<comment type="subcellular location">
    <subcellularLocation>
        <location evidence="1">Membrane</location>
    </subcellularLocation>
</comment>